<reference evidence="1" key="1">
    <citation type="submission" date="2014-11" db="EMBL/GenBank/DDBJ databases">
        <authorList>
            <person name="Amaro Gonzalez C."/>
        </authorList>
    </citation>
    <scope>NUCLEOTIDE SEQUENCE</scope>
</reference>
<accession>A0A0E9PJH6</accession>
<dbReference type="AlphaFoldDB" id="A0A0E9PJH6"/>
<proteinExistence type="predicted"/>
<reference evidence="1" key="2">
    <citation type="journal article" date="2015" name="Fish Shellfish Immunol.">
        <title>Early steps in the European eel (Anguilla anguilla)-Vibrio vulnificus interaction in the gills: Role of the RtxA13 toxin.</title>
        <authorList>
            <person name="Callol A."/>
            <person name="Pajuelo D."/>
            <person name="Ebbesson L."/>
            <person name="Teles M."/>
            <person name="MacKenzie S."/>
            <person name="Amaro C."/>
        </authorList>
    </citation>
    <scope>NUCLEOTIDE SEQUENCE</scope>
</reference>
<sequence length="46" mass="5302">MNQWNITRKLMACKVLISFTFGSMHHPSKVGEPPLTQFMPTVRQRG</sequence>
<name>A0A0E9PJH6_ANGAN</name>
<evidence type="ECO:0000313" key="1">
    <source>
        <dbReference type="EMBL" id="JAH04437.1"/>
    </source>
</evidence>
<protein>
    <submittedName>
        <fullName evidence="1">Uncharacterized protein</fullName>
    </submittedName>
</protein>
<dbReference type="EMBL" id="GBXM01104140">
    <property type="protein sequence ID" value="JAH04437.1"/>
    <property type="molecule type" value="Transcribed_RNA"/>
</dbReference>
<organism evidence="1">
    <name type="scientific">Anguilla anguilla</name>
    <name type="common">European freshwater eel</name>
    <name type="synonym">Muraena anguilla</name>
    <dbReference type="NCBI Taxonomy" id="7936"/>
    <lineage>
        <taxon>Eukaryota</taxon>
        <taxon>Metazoa</taxon>
        <taxon>Chordata</taxon>
        <taxon>Craniata</taxon>
        <taxon>Vertebrata</taxon>
        <taxon>Euteleostomi</taxon>
        <taxon>Actinopterygii</taxon>
        <taxon>Neopterygii</taxon>
        <taxon>Teleostei</taxon>
        <taxon>Anguilliformes</taxon>
        <taxon>Anguillidae</taxon>
        <taxon>Anguilla</taxon>
    </lineage>
</organism>